<reference evidence="1" key="1">
    <citation type="submission" date="2014-11" db="EMBL/GenBank/DDBJ databases">
        <authorList>
            <person name="Amaro Gonzalez C."/>
        </authorList>
    </citation>
    <scope>NUCLEOTIDE SEQUENCE</scope>
</reference>
<dbReference type="EMBL" id="GBXM01062544">
    <property type="protein sequence ID" value="JAH46033.1"/>
    <property type="molecule type" value="Transcribed_RNA"/>
</dbReference>
<accession>A0A0E9SZU5</accession>
<sequence length="13" mass="1592">MLCHVVMNDIWKC</sequence>
<evidence type="ECO:0000313" key="1">
    <source>
        <dbReference type="EMBL" id="JAH46033.1"/>
    </source>
</evidence>
<reference evidence="1" key="2">
    <citation type="journal article" date="2015" name="Fish Shellfish Immunol.">
        <title>Early steps in the European eel (Anguilla anguilla)-Vibrio vulnificus interaction in the gills: Role of the RtxA13 toxin.</title>
        <authorList>
            <person name="Callol A."/>
            <person name="Pajuelo D."/>
            <person name="Ebbesson L."/>
            <person name="Teles M."/>
            <person name="MacKenzie S."/>
            <person name="Amaro C."/>
        </authorList>
    </citation>
    <scope>NUCLEOTIDE SEQUENCE</scope>
</reference>
<protein>
    <submittedName>
        <fullName evidence="1">Uncharacterized protein</fullName>
    </submittedName>
</protein>
<name>A0A0E9SZU5_ANGAN</name>
<organism evidence="1">
    <name type="scientific">Anguilla anguilla</name>
    <name type="common">European freshwater eel</name>
    <name type="synonym">Muraena anguilla</name>
    <dbReference type="NCBI Taxonomy" id="7936"/>
    <lineage>
        <taxon>Eukaryota</taxon>
        <taxon>Metazoa</taxon>
        <taxon>Chordata</taxon>
        <taxon>Craniata</taxon>
        <taxon>Vertebrata</taxon>
        <taxon>Euteleostomi</taxon>
        <taxon>Actinopterygii</taxon>
        <taxon>Neopterygii</taxon>
        <taxon>Teleostei</taxon>
        <taxon>Anguilliformes</taxon>
        <taxon>Anguillidae</taxon>
        <taxon>Anguilla</taxon>
    </lineage>
</organism>
<proteinExistence type="predicted"/>